<proteinExistence type="predicted"/>
<dbReference type="Proteomes" id="UP001617907">
    <property type="component" value="Unassembled WGS sequence"/>
</dbReference>
<accession>A0ABW8H710</accession>
<dbReference type="RefSeq" id="WP_350890769.1">
    <property type="nucleotide sequence ID" value="NZ_JBEOTR010000011.1"/>
</dbReference>
<name>A0ABW8H710_9ACTN</name>
<reference evidence="1 2" key="1">
    <citation type="submission" date="2024-10" db="EMBL/GenBank/DDBJ databases">
        <title>The Natural Products Discovery Center: Release of the First 8490 Sequenced Strains for Exploring Actinobacteria Biosynthetic Diversity.</title>
        <authorList>
            <person name="Kalkreuter E."/>
            <person name="Kautsar S.A."/>
            <person name="Yang D."/>
            <person name="Bader C.D."/>
            <person name="Teijaro C.N."/>
            <person name="Fluegel L."/>
            <person name="Davis C.M."/>
            <person name="Simpson J.R."/>
            <person name="Lauterbach L."/>
            <person name="Steele A.D."/>
            <person name="Gui C."/>
            <person name="Meng S."/>
            <person name="Li G."/>
            <person name="Viehrig K."/>
            <person name="Ye F."/>
            <person name="Su P."/>
            <person name="Kiefer A.F."/>
            <person name="Nichols A."/>
            <person name="Cepeda A.J."/>
            <person name="Yan W."/>
            <person name="Fan B."/>
            <person name="Jiang Y."/>
            <person name="Adhikari A."/>
            <person name="Zheng C.-J."/>
            <person name="Schuster L."/>
            <person name="Cowan T.M."/>
            <person name="Smanski M.J."/>
            <person name="Chevrette M.G."/>
            <person name="De Carvalho L.P.S."/>
            <person name="Shen B."/>
        </authorList>
    </citation>
    <scope>NUCLEOTIDE SEQUENCE [LARGE SCALE GENOMIC DNA]</scope>
    <source>
        <strain evidence="1 2">NPDC093086</strain>
    </source>
</reference>
<gene>
    <name evidence="1" type="ORF">ACIQFM_09825</name>
</gene>
<comment type="caution">
    <text evidence="1">The sequence shown here is derived from an EMBL/GenBank/DDBJ whole genome shotgun (WGS) entry which is preliminary data.</text>
</comment>
<keyword evidence="2" id="KW-1185">Reference proteome</keyword>
<protein>
    <submittedName>
        <fullName evidence="1">Uncharacterized protein</fullName>
    </submittedName>
</protein>
<organism evidence="1 2">
    <name type="scientific">Streptomyces ardesiacus</name>
    <dbReference type="NCBI Taxonomy" id="285564"/>
    <lineage>
        <taxon>Bacteria</taxon>
        <taxon>Bacillati</taxon>
        <taxon>Actinomycetota</taxon>
        <taxon>Actinomycetes</taxon>
        <taxon>Kitasatosporales</taxon>
        <taxon>Streptomycetaceae</taxon>
        <taxon>Streptomyces</taxon>
    </lineage>
</organism>
<evidence type="ECO:0000313" key="1">
    <source>
        <dbReference type="EMBL" id="MFJ6036548.1"/>
    </source>
</evidence>
<evidence type="ECO:0000313" key="2">
    <source>
        <dbReference type="Proteomes" id="UP001617907"/>
    </source>
</evidence>
<dbReference type="EMBL" id="JBIVPC010000005">
    <property type="protein sequence ID" value="MFJ6036548.1"/>
    <property type="molecule type" value="Genomic_DNA"/>
</dbReference>
<sequence>MDHQNLSAPESAQINVREPLYGAAAVAVRDQLRQLPELRVATHVARRMLNEYGTVDADLLAYARAHGALTEALRLLLRALDGDTEAGQ</sequence>